<keyword evidence="5" id="KW-1185">Reference proteome</keyword>
<dbReference type="EMBL" id="LT607752">
    <property type="protein sequence ID" value="SCG78905.1"/>
    <property type="molecule type" value="Genomic_DNA"/>
</dbReference>
<dbReference type="Proteomes" id="UP000198226">
    <property type="component" value="Chromosome I"/>
</dbReference>
<keyword evidence="2" id="KW-1133">Transmembrane helix</keyword>
<evidence type="ECO:0000256" key="1">
    <source>
        <dbReference type="SAM" id="MobiDB-lite"/>
    </source>
</evidence>
<keyword evidence="2" id="KW-0812">Transmembrane</keyword>
<dbReference type="PANTHER" id="PTHR40763:SF4">
    <property type="entry name" value="DUF1707 DOMAIN-CONTAINING PROTEIN"/>
    <property type="match status" value="1"/>
</dbReference>
<evidence type="ECO:0000313" key="4">
    <source>
        <dbReference type="EMBL" id="SCG78905.1"/>
    </source>
</evidence>
<feature type="domain" description="DUF1707" evidence="3">
    <location>
        <begin position="11"/>
        <end position="63"/>
    </location>
</feature>
<gene>
    <name evidence="4" type="ORF">GA0070623_4501</name>
</gene>
<feature type="region of interest" description="Disordered" evidence="1">
    <location>
        <begin position="1"/>
        <end position="21"/>
    </location>
</feature>
<dbReference type="Pfam" id="PF08044">
    <property type="entry name" value="DUF1707"/>
    <property type="match status" value="1"/>
</dbReference>
<evidence type="ECO:0000259" key="3">
    <source>
        <dbReference type="Pfam" id="PF08044"/>
    </source>
</evidence>
<organism evidence="4 5">
    <name type="scientific">Micromonospora rifamycinica</name>
    <dbReference type="NCBI Taxonomy" id="291594"/>
    <lineage>
        <taxon>Bacteria</taxon>
        <taxon>Bacillati</taxon>
        <taxon>Actinomycetota</taxon>
        <taxon>Actinomycetes</taxon>
        <taxon>Micromonosporales</taxon>
        <taxon>Micromonosporaceae</taxon>
        <taxon>Micromonospora</taxon>
    </lineage>
</organism>
<evidence type="ECO:0000313" key="5">
    <source>
        <dbReference type="Proteomes" id="UP000198226"/>
    </source>
</evidence>
<accession>A0A1C5K800</accession>
<dbReference type="InterPro" id="IPR012551">
    <property type="entry name" value="DUF1707_SHOCT-like"/>
</dbReference>
<dbReference type="PANTHER" id="PTHR40763">
    <property type="entry name" value="MEMBRANE PROTEIN-RELATED"/>
    <property type="match status" value="1"/>
</dbReference>
<name>A0A1C5K800_9ACTN</name>
<feature type="compositionally biased region" description="Pro residues" evidence="1">
    <location>
        <begin position="77"/>
        <end position="89"/>
    </location>
</feature>
<sequence length="205" mass="22109">MLAGMEGRERMRAADTDREATAERLRVALEEGRLDLHEYDERLQQTYGAKTYAELDVVLADLPGPASAQRSALAPAGPGPGVPPGPVDPDPTAVAGQRTTPGRPVDGELVGGESAGAGSGRWLAEVWVPWLRVAAILTVVWAISALGSRDLPFYWPVWVLGPWGAMLVLRTVGGFGTGSAGRDAARRERLRAVRARRRARRRRGR</sequence>
<dbReference type="AlphaFoldDB" id="A0A1C5K800"/>
<feature type="transmembrane region" description="Helical" evidence="2">
    <location>
        <begin position="130"/>
        <end position="147"/>
    </location>
</feature>
<proteinExistence type="predicted"/>
<evidence type="ECO:0000256" key="2">
    <source>
        <dbReference type="SAM" id="Phobius"/>
    </source>
</evidence>
<keyword evidence="2" id="KW-0472">Membrane</keyword>
<reference evidence="5" key="1">
    <citation type="submission" date="2016-06" db="EMBL/GenBank/DDBJ databases">
        <authorList>
            <person name="Varghese N."/>
            <person name="Submissions Spin"/>
        </authorList>
    </citation>
    <scope>NUCLEOTIDE SEQUENCE [LARGE SCALE GENOMIC DNA]</scope>
    <source>
        <strain evidence="5">DSM 44983</strain>
    </source>
</reference>
<protein>
    <recommendedName>
        <fullName evidence="3">DUF1707 domain-containing protein</fullName>
    </recommendedName>
</protein>
<feature type="region of interest" description="Disordered" evidence="1">
    <location>
        <begin position="68"/>
        <end position="113"/>
    </location>
</feature>
<feature type="transmembrane region" description="Helical" evidence="2">
    <location>
        <begin position="153"/>
        <end position="172"/>
    </location>
</feature>